<feature type="non-terminal residue" evidence="1">
    <location>
        <position position="566"/>
    </location>
</feature>
<accession>A0ACC1I1M4</accession>
<sequence>MSTMSDKADTVSINSDSTDAVVSPAIACATVDDAHTQTQPQALRRRNPDTVHSANIKPKEIKVVPTSNQTQKQKRPGVPYLQAQVVHYKPRVSVLDKELTTVSYHGLINFLLLLLSATLIRLAIENYMKYGFLVSIPGTSISRRDWLASVAGFLSVGVAFFVALAIEKNAVPSKPNYANVSDEALRVGMDADEKRTVLMHLSNLAFVLVAPSCITYFAIFQPALGTAVMMSACIMFLKLYSLAATNFDLRRAYRLGDSGLKNDPLIFSRMENGRFVLNFKNKPADENPDSDTDVSSEPGSSSSSRDNRSENAVGGSADVAASDGSQDAASSNDLVGPRIPFDTRGSFSLNARAWADIPVGGDDRIDAKADALPRPRIRRRAATTAANVLRLVADSTDAAAATIRSTGNSAATITDGSAQSSNGKYPANRDTDALGSVTSTGSALFSADKSLVASDGSKAGPARGNARHRIHYLVAYPHNVSLRNFGYFWLAPTLCYQPSYPRISGPISKSFVAKRLSELVILCITMYVVIQQYAVPTLVGSVKAIDTRDGFWLSERVLKLSVISAI</sequence>
<evidence type="ECO:0000313" key="2">
    <source>
        <dbReference type="Proteomes" id="UP001150581"/>
    </source>
</evidence>
<keyword evidence="2" id="KW-1185">Reference proteome</keyword>
<protein>
    <submittedName>
        <fullName evidence="1">Uncharacterized protein</fullName>
    </submittedName>
</protein>
<name>A0ACC1I1M4_9FUNG</name>
<dbReference type="Proteomes" id="UP001150581">
    <property type="component" value="Unassembled WGS sequence"/>
</dbReference>
<proteinExistence type="predicted"/>
<reference evidence="1" key="1">
    <citation type="submission" date="2022-07" db="EMBL/GenBank/DDBJ databases">
        <title>Phylogenomic reconstructions and comparative analyses of Kickxellomycotina fungi.</title>
        <authorList>
            <person name="Reynolds N.K."/>
            <person name="Stajich J.E."/>
            <person name="Barry K."/>
            <person name="Grigoriev I.V."/>
            <person name="Crous P."/>
            <person name="Smith M.E."/>
        </authorList>
    </citation>
    <scope>NUCLEOTIDE SEQUENCE</scope>
    <source>
        <strain evidence="1">Benny 63K</strain>
    </source>
</reference>
<organism evidence="1 2">
    <name type="scientific">Kickxella alabastrina</name>
    <dbReference type="NCBI Taxonomy" id="61397"/>
    <lineage>
        <taxon>Eukaryota</taxon>
        <taxon>Fungi</taxon>
        <taxon>Fungi incertae sedis</taxon>
        <taxon>Zoopagomycota</taxon>
        <taxon>Kickxellomycotina</taxon>
        <taxon>Kickxellomycetes</taxon>
        <taxon>Kickxellales</taxon>
        <taxon>Kickxellaceae</taxon>
        <taxon>Kickxella</taxon>
    </lineage>
</organism>
<gene>
    <name evidence="1" type="ORF">LPJ66_010011</name>
</gene>
<comment type="caution">
    <text evidence="1">The sequence shown here is derived from an EMBL/GenBank/DDBJ whole genome shotgun (WGS) entry which is preliminary data.</text>
</comment>
<evidence type="ECO:0000313" key="1">
    <source>
        <dbReference type="EMBL" id="KAJ1885655.1"/>
    </source>
</evidence>
<dbReference type="EMBL" id="JANBPG010002472">
    <property type="protein sequence ID" value="KAJ1885655.1"/>
    <property type="molecule type" value="Genomic_DNA"/>
</dbReference>